<reference evidence="1 2" key="1">
    <citation type="journal article" date="2011" name="Stand. Genomic Sci.">
        <title>Complete genome sequence of Marivirga tractuosa type strain (H-43).</title>
        <authorList>
            <person name="Pagani I."/>
            <person name="Chertkov O."/>
            <person name="Lapidus A."/>
            <person name="Lucas S."/>
            <person name="Del Rio T.G."/>
            <person name="Tice H."/>
            <person name="Copeland A."/>
            <person name="Cheng J.F."/>
            <person name="Nolan M."/>
            <person name="Saunders E."/>
            <person name="Pitluck S."/>
            <person name="Held B."/>
            <person name="Goodwin L."/>
            <person name="Liolios K."/>
            <person name="Ovchinikova G."/>
            <person name="Ivanova N."/>
            <person name="Mavromatis K."/>
            <person name="Pati A."/>
            <person name="Chen A."/>
            <person name="Palaniappan K."/>
            <person name="Land M."/>
            <person name="Hauser L."/>
            <person name="Jeffries C.D."/>
            <person name="Detter J.C."/>
            <person name="Han C."/>
            <person name="Tapia R."/>
            <person name="Ngatchou-Djao O.D."/>
            <person name="Rohde M."/>
            <person name="Goker M."/>
            <person name="Spring S."/>
            <person name="Sikorski J."/>
            <person name="Woyke T."/>
            <person name="Bristow J."/>
            <person name="Eisen J.A."/>
            <person name="Markowitz V."/>
            <person name="Hugenholtz P."/>
            <person name="Klenk H.P."/>
            <person name="Kyrpides N.C."/>
        </authorList>
    </citation>
    <scope>NUCLEOTIDE SEQUENCE [LARGE SCALE GENOMIC DNA]</scope>
    <source>
        <strain evidence="2">ATCC 23168 / DSM 4126 / NBRC 15989 / NCIMB 1408 / VKM B-1430 / H-43</strain>
    </source>
</reference>
<protein>
    <submittedName>
        <fullName evidence="1">Uncharacterized protein</fullName>
    </submittedName>
</protein>
<dbReference type="STRING" id="643867.Ftrac_1426"/>
<sequence length="154" mass="18340">MRFNLFLWLLVFITYFGKGQNLNMVIEVNDRLVESDIVGAYLNFETTDGTKSRNLIGYYPGELMLDHEDWKEINSELTKKITLSFNYYDHSKRNDTSLNIEVEMQKEYFDMRYLILRVYDLREKAFKKRYGCLTENDFVTEFSCPDCGVLIQCK</sequence>
<dbReference type="AlphaFoldDB" id="E4TMY5"/>
<evidence type="ECO:0000313" key="2">
    <source>
        <dbReference type="Proteomes" id="UP000008720"/>
    </source>
</evidence>
<dbReference type="RefSeq" id="WP_013453563.1">
    <property type="nucleotide sequence ID" value="NC_014759.1"/>
</dbReference>
<keyword evidence="2" id="KW-1185">Reference proteome</keyword>
<dbReference type="HOGENOM" id="CLU_1702179_0_0_10"/>
<dbReference type="OrthoDB" id="1441323at2"/>
<dbReference type="KEGG" id="mtt:Ftrac_1426"/>
<dbReference type="Proteomes" id="UP000008720">
    <property type="component" value="Chromosome"/>
</dbReference>
<dbReference type="EMBL" id="CP002349">
    <property type="protein sequence ID" value="ADR21416.1"/>
    <property type="molecule type" value="Genomic_DNA"/>
</dbReference>
<gene>
    <name evidence="1" type="ordered locus">Ftrac_1426</name>
</gene>
<accession>E4TMY5</accession>
<name>E4TMY5_MARTH</name>
<evidence type="ECO:0000313" key="1">
    <source>
        <dbReference type="EMBL" id="ADR21416.1"/>
    </source>
</evidence>
<proteinExistence type="predicted"/>
<organism evidence="1 2">
    <name type="scientific">Marivirga tractuosa (strain ATCC 23168 / DSM 4126 / NBRC 15989 / NCIMB 1408 / VKM B-1430 / H-43)</name>
    <name type="common">Microscilla tractuosa</name>
    <name type="synonym">Flexibacter tractuosus</name>
    <dbReference type="NCBI Taxonomy" id="643867"/>
    <lineage>
        <taxon>Bacteria</taxon>
        <taxon>Pseudomonadati</taxon>
        <taxon>Bacteroidota</taxon>
        <taxon>Cytophagia</taxon>
        <taxon>Cytophagales</taxon>
        <taxon>Marivirgaceae</taxon>
        <taxon>Marivirga</taxon>
    </lineage>
</organism>